<dbReference type="EMBL" id="PUAP01000027">
    <property type="protein sequence ID" value="PQF22781.1"/>
    <property type="molecule type" value="Genomic_DNA"/>
</dbReference>
<sequence>MVQGEKQKTILCFGADEGNLEQRLSDRELREKTNPYDPLVYTVELADHLLQQPFENFSLQPKELIDQIKEVSKYPLWEDIQTIMIDNPRFQLHRIYSEQFLEEYQQYKETKQFANHVMKDTLAYGIRIQLLKNTELLMIEVAKNRNDLVIWISLDSYNGDFVATIQGKQNRYADFTLRSLYHEKDKLKASIVFWENGQIVAAPWEKNARSWRRCVENDLRKSPNIYPLERSLLIYGLRLARIHFNYEDQVLLKQFHCKDINDFNIDKYNDILLESIIEHIKNCPTEKSREEFFSHWIDYLPEKERYLPLWEAYYRVTQTIEKFQLKNIFKEVISEDDTQFDRSEIKQHFIKKGCKIGLELTLLSQHVTVIFLLDELCDLRVVKKVPSITGSELRYTYRNWERFKHRIVFIEKKKFVSPPWESYPEFWATYQPKSKSMVQPEVCVLSDKKEFKQLKTYAQTNRQSQSKQRISRKEHCR</sequence>
<name>A0A2S7RSX4_ENTMU</name>
<evidence type="ECO:0000313" key="2">
    <source>
        <dbReference type="EMBL" id="PQF22781.1"/>
    </source>
</evidence>
<organism evidence="2 3">
    <name type="scientific">Enterococcus mundtii</name>
    <dbReference type="NCBI Taxonomy" id="53346"/>
    <lineage>
        <taxon>Bacteria</taxon>
        <taxon>Bacillati</taxon>
        <taxon>Bacillota</taxon>
        <taxon>Bacilli</taxon>
        <taxon>Lactobacillales</taxon>
        <taxon>Enterococcaceae</taxon>
        <taxon>Enterococcus</taxon>
    </lineage>
</organism>
<comment type="caution">
    <text evidence="2">The sequence shown here is derived from an EMBL/GenBank/DDBJ whole genome shotgun (WGS) entry which is preliminary data.</text>
</comment>
<dbReference type="AlphaFoldDB" id="A0A2S7RSX4"/>
<evidence type="ECO:0000256" key="1">
    <source>
        <dbReference type="SAM" id="MobiDB-lite"/>
    </source>
</evidence>
<proteinExistence type="predicted"/>
<dbReference type="RefSeq" id="WP_104871815.1">
    <property type="nucleotide sequence ID" value="NZ_PUAP01000027.1"/>
</dbReference>
<dbReference type="Proteomes" id="UP000237934">
    <property type="component" value="Unassembled WGS sequence"/>
</dbReference>
<evidence type="ECO:0000313" key="3">
    <source>
        <dbReference type="Proteomes" id="UP000237934"/>
    </source>
</evidence>
<protein>
    <submittedName>
        <fullName evidence="2">Uncharacterized protein</fullName>
    </submittedName>
</protein>
<feature type="compositionally biased region" description="Polar residues" evidence="1">
    <location>
        <begin position="458"/>
        <end position="468"/>
    </location>
</feature>
<gene>
    <name evidence="2" type="ORF">CUS89_08690</name>
</gene>
<accession>A0A2S7RSX4</accession>
<reference evidence="2 3" key="1">
    <citation type="journal article" date="2018" name="Pathog. Dis.">
        <title>Whole-genome sequencing based characterization of antimicrobial resistance in Enterococcus.</title>
        <authorList>
            <person name="Tyson G."/>
        </authorList>
    </citation>
    <scope>NUCLEOTIDE SEQUENCE [LARGE SCALE GENOMIC DNA]</scope>
    <source>
        <strain evidence="2 3">CVM N55263</strain>
    </source>
</reference>
<feature type="region of interest" description="Disordered" evidence="1">
    <location>
        <begin position="458"/>
        <end position="477"/>
    </location>
</feature>